<dbReference type="Gene3D" id="1.10.8.10">
    <property type="entry name" value="DNA helicase RuvA subunit, C-terminal domain"/>
    <property type="match status" value="1"/>
</dbReference>
<keyword evidence="3" id="KW-0813">Transport</keyword>
<evidence type="ECO:0000256" key="4">
    <source>
        <dbReference type="ARBA" id="ARBA00022614"/>
    </source>
</evidence>
<dbReference type="SMART" id="SM00804">
    <property type="entry name" value="TAP_C"/>
    <property type="match status" value="1"/>
</dbReference>
<dbReference type="GO" id="GO:0016973">
    <property type="term" value="P:poly(A)+ mRNA export from nucleus"/>
    <property type="evidence" value="ECO:0007669"/>
    <property type="project" value="TreeGrafter"/>
</dbReference>
<feature type="domain" description="NTF2" evidence="9">
    <location>
        <begin position="230"/>
        <end position="391"/>
    </location>
</feature>
<dbReference type="InterPro" id="IPR009060">
    <property type="entry name" value="UBA-like_sf"/>
</dbReference>
<dbReference type="Pfam" id="PF22602">
    <property type="entry name" value="NXF_NTF2"/>
    <property type="match status" value="1"/>
</dbReference>
<dbReference type="InterPro" id="IPR005637">
    <property type="entry name" value="TAP_C_dom"/>
</dbReference>
<proteinExistence type="inferred from homology"/>
<evidence type="ECO:0000256" key="1">
    <source>
        <dbReference type="ARBA" id="ARBA00004123"/>
    </source>
</evidence>
<dbReference type="InterPro" id="IPR030217">
    <property type="entry name" value="NXF_fam"/>
</dbReference>
<evidence type="ECO:0008006" key="12">
    <source>
        <dbReference type="Google" id="ProtNLM"/>
    </source>
</evidence>
<feature type="compositionally biased region" description="Basic and acidic residues" evidence="8">
    <location>
        <begin position="40"/>
        <end position="51"/>
    </location>
</feature>
<name>A0A7S4FY41_9EUGL</name>
<evidence type="ECO:0000256" key="8">
    <source>
        <dbReference type="SAM" id="MobiDB-lite"/>
    </source>
</evidence>
<dbReference type="PANTHER" id="PTHR10662:SF22">
    <property type="entry name" value="NUCLEAR RNA EXPORT FACTOR 1"/>
    <property type="match status" value="1"/>
</dbReference>
<protein>
    <recommendedName>
        <fullName evidence="12">NTF2 domain-containing protein</fullName>
    </recommendedName>
</protein>
<feature type="region of interest" description="Disordered" evidence="8">
    <location>
        <begin position="1"/>
        <end position="51"/>
    </location>
</feature>
<feature type="compositionally biased region" description="Polar residues" evidence="8">
    <location>
        <begin position="22"/>
        <end position="39"/>
    </location>
</feature>
<keyword evidence="5" id="KW-0677">Repeat</keyword>
<dbReference type="CDD" id="cd14342">
    <property type="entry name" value="UBA_TAP-C"/>
    <property type="match status" value="1"/>
</dbReference>
<reference evidence="11" key="1">
    <citation type="submission" date="2021-01" db="EMBL/GenBank/DDBJ databases">
        <authorList>
            <person name="Corre E."/>
            <person name="Pelletier E."/>
            <person name="Niang G."/>
            <person name="Scheremetjew M."/>
            <person name="Finn R."/>
            <person name="Kale V."/>
            <person name="Holt S."/>
            <person name="Cochrane G."/>
            <person name="Meng A."/>
            <person name="Brown T."/>
            <person name="Cohen L."/>
        </authorList>
    </citation>
    <scope>NUCLEOTIDE SEQUENCE</scope>
    <source>
        <strain evidence="11">CCMP1594</strain>
    </source>
</reference>
<comment type="similarity">
    <text evidence="2">Belongs to the NXF family.</text>
</comment>
<evidence type="ECO:0000256" key="6">
    <source>
        <dbReference type="ARBA" id="ARBA00022816"/>
    </source>
</evidence>
<dbReference type="Pfam" id="PF24048">
    <property type="entry name" value="LRR_NXF1-5"/>
    <property type="match status" value="1"/>
</dbReference>
<evidence type="ECO:0000256" key="7">
    <source>
        <dbReference type="ARBA" id="ARBA00023242"/>
    </source>
</evidence>
<dbReference type="InterPro" id="IPR032675">
    <property type="entry name" value="LRR_dom_sf"/>
</dbReference>
<comment type="subcellular location">
    <subcellularLocation>
        <location evidence="1">Nucleus</location>
    </subcellularLocation>
</comment>
<dbReference type="InterPro" id="IPR018222">
    <property type="entry name" value="Nuclear_transport_factor_2_euk"/>
</dbReference>
<dbReference type="Gene3D" id="3.10.450.50">
    <property type="match status" value="1"/>
</dbReference>
<evidence type="ECO:0000256" key="2">
    <source>
        <dbReference type="ARBA" id="ARBA00009285"/>
    </source>
</evidence>
<dbReference type="PANTHER" id="PTHR10662">
    <property type="entry name" value="NUCLEAR RNA EXPORT FACTOR"/>
    <property type="match status" value="1"/>
</dbReference>
<evidence type="ECO:0000259" key="10">
    <source>
        <dbReference type="PROSITE" id="PS51281"/>
    </source>
</evidence>
<accession>A0A7S4FY41</accession>
<dbReference type="SUPFAM" id="SSF46934">
    <property type="entry name" value="UBA-like"/>
    <property type="match status" value="1"/>
</dbReference>
<dbReference type="Pfam" id="PF03943">
    <property type="entry name" value="TAP_C"/>
    <property type="match status" value="1"/>
</dbReference>
<gene>
    <name evidence="11" type="ORF">EGYM00163_LOCUS30209</name>
</gene>
<dbReference type="InterPro" id="IPR002075">
    <property type="entry name" value="NTF2_dom"/>
</dbReference>
<evidence type="ECO:0000313" key="11">
    <source>
        <dbReference type="EMBL" id="CAE0819040.1"/>
    </source>
</evidence>
<dbReference type="InterPro" id="IPR032710">
    <property type="entry name" value="NTF2-like_dom_sf"/>
</dbReference>
<dbReference type="SUPFAM" id="SSF52058">
    <property type="entry name" value="L domain-like"/>
    <property type="match status" value="1"/>
</dbReference>
<dbReference type="EMBL" id="HBJA01086616">
    <property type="protein sequence ID" value="CAE0819040.1"/>
    <property type="molecule type" value="Transcribed_RNA"/>
</dbReference>
<dbReference type="SUPFAM" id="SSF54427">
    <property type="entry name" value="NTF2-like"/>
    <property type="match status" value="1"/>
</dbReference>
<dbReference type="GO" id="GO:0005634">
    <property type="term" value="C:nucleus"/>
    <property type="evidence" value="ECO:0007669"/>
    <property type="project" value="UniProtKB-SubCell"/>
</dbReference>
<keyword evidence="7" id="KW-0539">Nucleus</keyword>
<sequence length="454" mass="51160">MGKKWTLGGRKAQGFNPLGKRTPTTQTSDRSKTSQNQKGKQGERGSDEKRNQFDKVTLKLLNLYLEKMWNPTTRMLDLSGMIKASELAELSPNLNNYIFCSKLARSIADGKPWAQALDSVNLSGCKIYTLKHLAQAFVNKDVRIQNLALANNDIADSAEVDWLVPLKLRELLLHDNPIVKKGDEYHKYVVKKLRTIELLDSVSVREWRKELLIKLPEPQDCCIPDDSRELLFQMLRMYFAAVDNQDYDGLLDAYGKDSWLSLVCEPSTKVYKGPAAAYHDKLMQQKNHNIRIREIRKKPAKAAYKGRPAIMEVLTKDIYGKVKTEHDVSTFKADAAAMGDMVFATVHGSYKYTVAGDSVVYKKSFDRIFVLRPNKTGTQWPARIANDQITLRVHQDTPIIMPAPDMKAQLMATTGLNAAFATLLLKETGGVYDAAVTLFNQNKEKGTIPPDAFQ</sequence>
<evidence type="ECO:0000256" key="3">
    <source>
        <dbReference type="ARBA" id="ARBA00022448"/>
    </source>
</evidence>
<dbReference type="PROSITE" id="PS50177">
    <property type="entry name" value="NTF2_DOMAIN"/>
    <property type="match status" value="1"/>
</dbReference>
<dbReference type="InterPro" id="IPR057125">
    <property type="entry name" value="NXF1/2/3/5-like_LRR"/>
</dbReference>
<dbReference type="Gene3D" id="3.80.10.10">
    <property type="entry name" value="Ribonuclease Inhibitor"/>
    <property type="match status" value="1"/>
</dbReference>
<dbReference type="GO" id="GO:0003723">
    <property type="term" value="F:RNA binding"/>
    <property type="evidence" value="ECO:0007669"/>
    <property type="project" value="TreeGrafter"/>
</dbReference>
<keyword evidence="4" id="KW-0433">Leucine-rich repeat</keyword>
<dbReference type="AlphaFoldDB" id="A0A7S4FY41"/>
<evidence type="ECO:0000259" key="9">
    <source>
        <dbReference type="PROSITE" id="PS50177"/>
    </source>
</evidence>
<dbReference type="PROSITE" id="PS51281">
    <property type="entry name" value="TAP_C"/>
    <property type="match status" value="1"/>
</dbReference>
<keyword evidence="6" id="KW-0509">mRNA transport</keyword>
<organism evidence="11">
    <name type="scientific">Eutreptiella gymnastica</name>
    <dbReference type="NCBI Taxonomy" id="73025"/>
    <lineage>
        <taxon>Eukaryota</taxon>
        <taxon>Discoba</taxon>
        <taxon>Euglenozoa</taxon>
        <taxon>Euglenida</taxon>
        <taxon>Spirocuta</taxon>
        <taxon>Euglenophyceae</taxon>
        <taxon>Eutreptiales</taxon>
        <taxon>Eutreptiaceae</taxon>
        <taxon>Eutreptiella</taxon>
    </lineage>
</organism>
<evidence type="ECO:0000256" key="5">
    <source>
        <dbReference type="ARBA" id="ARBA00022737"/>
    </source>
</evidence>
<feature type="domain" description="TAP-C" evidence="10">
    <location>
        <begin position="401"/>
        <end position="454"/>
    </location>
</feature>